<organism evidence="2 3">
    <name type="scientific">Aquimarina hainanensis</name>
    <dbReference type="NCBI Taxonomy" id="1578017"/>
    <lineage>
        <taxon>Bacteria</taxon>
        <taxon>Pseudomonadati</taxon>
        <taxon>Bacteroidota</taxon>
        <taxon>Flavobacteriia</taxon>
        <taxon>Flavobacteriales</taxon>
        <taxon>Flavobacteriaceae</taxon>
        <taxon>Aquimarina</taxon>
    </lineage>
</organism>
<dbReference type="RefSeq" id="WP_176030049.1">
    <property type="nucleotide sequence ID" value="NZ_JBHSJV010000001.1"/>
</dbReference>
<sequence>MKKILFVLSLCALFNYSSAQHIAQNAIGIRLSDSFLGDEGFGPEITYQKKVVSEQNRIDLHMSLRTNSWVSTFRTGGYFHWSYQLVDKLSWYVGPGAGIGLIDFKDRYYNGTYRDGDNSRFFLYIGGDIGLDYTFDFPLQISVGLRPTLDIHDIESRWGYDVDNHIFNFGVAARYIF</sequence>
<evidence type="ECO:0000256" key="1">
    <source>
        <dbReference type="SAM" id="SignalP"/>
    </source>
</evidence>
<evidence type="ECO:0008006" key="4">
    <source>
        <dbReference type="Google" id="ProtNLM"/>
    </source>
</evidence>
<accession>A0ABW5ND39</accession>
<dbReference type="Proteomes" id="UP001597459">
    <property type="component" value="Unassembled WGS sequence"/>
</dbReference>
<evidence type="ECO:0000313" key="3">
    <source>
        <dbReference type="Proteomes" id="UP001597459"/>
    </source>
</evidence>
<comment type="caution">
    <text evidence="2">The sequence shown here is derived from an EMBL/GenBank/DDBJ whole genome shotgun (WGS) entry which is preliminary data.</text>
</comment>
<feature type="signal peptide" evidence="1">
    <location>
        <begin position="1"/>
        <end position="19"/>
    </location>
</feature>
<name>A0ABW5ND39_9FLAO</name>
<protein>
    <recommendedName>
        <fullName evidence="4">Outer membrane protein beta-barrel domain-containing protein</fullName>
    </recommendedName>
</protein>
<dbReference type="SUPFAM" id="SSF56925">
    <property type="entry name" value="OMPA-like"/>
    <property type="match status" value="1"/>
</dbReference>
<dbReference type="EMBL" id="JBHULX010000039">
    <property type="protein sequence ID" value="MFD2592977.1"/>
    <property type="molecule type" value="Genomic_DNA"/>
</dbReference>
<feature type="chain" id="PRO_5046598015" description="Outer membrane protein beta-barrel domain-containing protein" evidence="1">
    <location>
        <begin position="20"/>
        <end position="177"/>
    </location>
</feature>
<keyword evidence="3" id="KW-1185">Reference proteome</keyword>
<reference evidence="3" key="1">
    <citation type="journal article" date="2019" name="Int. J. Syst. Evol. Microbiol.">
        <title>The Global Catalogue of Microorganisms (GCM) 10K type strain sequencing project: providing services to taxonomists for standard genome sequencing and annotation.</title>
        <authorList>
            <consortium name="The Broad Institute Genomics Platform"/>
            <consortium name="The Broad Institute Genome Sequencing Center for Infectious Disease"/>
            <person name="Wu L."/>
            <person name="Ma J."/>
        </authorList>
    </citation>
    <scope>NUCLEOTIDE SEQUENCE [LARGE SCALE GENOMIC DNA]</scope>
    <source>
        <strain evidence="3">KCTC 42423</strain>
    </source>
</reference>
<proteinExistence type="predicted"/>
<keyword evidence="1" id="KW-0732">Signal</keyword>
<dbReference type="InterPro" id="IPR011250">
    <property type="entry name" value="OMP/PagP_B-barrel"/>
</dbReference>
<evidence type="ECO:0000313" key="2">
    <source>
        <dbReference type="EMBL" id="MFD2592977.1"/>
    </source>
</evidence>
<gene>
    <name evidence="2" type="ORF">ACFSTE_19215</name>
</gene>